<accession>A0AAD2JKJ7</accession>
<dbReference type="Gene3D" id="3.10.450.50">
    <property type="match status" value="1"/>
</dbReference>
<dbReference type="Proteomes" id="UP001295423">
    <property type="component" value="Unassembled WGS sequence"/>
</dbReference>
<reference evidence="2" key="1">
    <citation type="submission" date="2023-08" db="EMBL/GenBank/DDBJ databases">
        <authorList>
            <person name="Audoor S."/>
            <person name="Bilcke G."/>
        </authorList>
    </citation>
    <scope>NUCLEOTIDE SEQUENCE</scope>
</reference>
<gene>
    <name evidence="2" type="ORF">CYCCA115_LOCUS17768</name>
</gene>
<dbReference type="InterPro" id="IPR032710">
    <property type="entry name" value="NTF2-like_dom_sf"/>
</dbReference>
<sequence>MGLFSKKKKEKSPKPSATMSAAPAVSRPPPTSVPKQQIMKIIGDEKYISHERIDSNGRKVMQTQKVKLTPAEKEEFGISSSPQRAQSPPAMREALPEQAYQQQNPVQRKPPPQHQQQQQHKNGNIMRTPDTSTNDTKTEVTNVSFGDESMAKIEITRELVKKFISDIWNRGEVEMIPQVCHPSLRFNGHVGMDRVGHEGFERMVTTVREALTDYHCEIHSMVVESNKAFCRLRFTGKHTGNLLGYAPTGKTVSWMGASEFTCKNGKILKVWELGDVKSLEDQLRDAD</sequence>
<evidence type="ECO:0000256" key="1">
    <source>
        <dbReference type="SAM" id="MobiDB-lite"/>
    </source>
</evidence>
<dbReference type="PANTHER" id="PTHR38436">
    <property type="entry name" value="POLYKETIDE CYCLASE SNOAL-LIKE DOMAIN"/>
    <property type="match status" value="1"/>
</dbReference>
<feature type="compositionally biased region" description="Low complexity" evidence="1">
    <location>
        <begin position="79"/>
        <end position="90"/>
    </location>
</feature>
<dbReference type="Pfam" id="PF07366">
    <property type="entry name" value="SnoaL"/>
    <property type="match status" value="1"/>
</dbReference>
<dbReference type="InterPro" id="IPR009959">
    <property type="entry name" value="Cyclase_SnoaL-like"/>
</dbReference>
<dbReference type="GO" id="GO:0030638">
    <property type="term" value="P:polyketide metabolic process"/>
    <property type="evidence" value="ECO:0007669"/>
    <property type="project" value="InterPro"/>
</dbReference>
<dbReference type="AlphaFoldDB" id="A0AAD2JKJ7"/>
<organism evidence="2 3">
    <name type="scientific">Cylindrotheca closterium</name>
    <dbReference type="NCBI Taxonomy" id="2856"/>
    <lineage>
        <taxon>Eukaryota</taxon>
        <taxon>Sar</taxon>
        <taxon>Stramenopiles</taxon>
        <taxon>Ochrophyta</taxon>
        <taxon>Bacillariophyta</taxon>
        <taxon>Bacillariophyceae</taxon>
        <taxon>Bacillariophycidae</taxon>
        <taxon>Bacillariales</taxon>
        <taxon>Bacillariaceae</taxon>
        <taxon>Cylindrotheca</taxon>
    </lineage>
</organism>
<feature type="compositionally biased region" description="Polar residues" evidence="1">
    <location>
        <begin position="129"/>
        <end position="138"/>
    </location>
</feature>
<proteinExistence type="predicted"/>
<evidence type="ECO:0000313" key="2">
    <source>
        <dbReference type="EMBL" id="CAJ1959346.1"/>
    </source>
</evidence>
<evidence type="ECO:0000313" key="3">
    <source>
        <dbReference type="Proteomes" id="UP001295423"/>
    </source>
</evidence>
<protein>
    <recommendedName>
        <fullName evidence="4">Ester cyclase</fullName>
    </recommendedName>
</protein>
<feature type="compositionally biased region" description="Basic and acidic residues" evidence="1">
    <location>
        <begin position="42"/>
        <end position="57"/>
    </location>
</feature>
<comment type="caution">
    <text evidence="2">The sequence shown here is derived from an EMBL/GenBank/DDBJ whole genome shotgun (WGS) entry which is preliminary data.</text>
</comment>
<name>A0AAD2JKJ7_9STRA</name>
<evidence type="ECO:0008006" key="4">
    <source>
        <dbReference type="Google" id="ProtNLM"/>
    </source>
</evidence>
<dbReference type="PANTHER" id="PTHR38436:SF1">
    <property type="entry name" value="ESTER CYCLASE"/>
    <property type="match status" value="1"/>
</dbReference>
<dbReference type="SUPFAM" id="SSF54427">
    <property type="entry name" value="NTF2-like"/>
    <property type="match status" value="1"/>
</dbReference>
<keyword evidence="3" id="KW-1185">Reference proteome</keyword>
<feature type="compositionally biased region" description="Basic residues" evidence="1">
    <location>
        <begin position="1"/>
        <end position="11"/>
    </location>
</feature>
<feature type="region of interest" description="Disordered" evidence="1">
    <location>
        <begin position="1"/>
        <end position="138"/>
    </location>
</feature>
<dbReference type="EMBL" id="CAKOGP040001992">
    <property type="protein sequence ID" value="CAJ1959346.1"/>
    <property type="molecule type" value="Genomic_DNA"/>
</dbReference>